<comment type="caution">
    <text evidence="1">The sequence shown here is derived from an EMBL/GenBank/DDBJ whole genome shotgun (WGS) entry which is preliminary data.</text>
</comment>
<accession>A0AAN9HZ84</accession>
<evidence type="ECO:0000313" key="2">
    <source>
        <dbReference type="Proteomes" id="UP001372338"/>
    </source>
</evidence>
<sequence>MKIGCDEAVGDDGLGKEWVKSVIIPTSSTLKLRIELESEFAVNDLYEGFQFLFNPNLTLLISPPPPESSQSKNITRVLE</sequence>
<reference evidence="1 2" key="1">
    <citation type="submission" date="2024-01" db="EMBL/GenBank/DDBJ databases">
        <title>The genomes of 5 underutilized Papilionoideae crops provide insights into root nodulation and disease resistanc.</title>
        <authorList>
            <person name="Yuan L."/>
        </authorList>
    </citation>
    <scope>NUCLEOTIDE SEQUENCE [LARGE SCALE GENOMIC DNA]</scope>
    <source>
        <strain evidence="1">ZHUSHIDOU_FW_LH</strain>
        <tissue evidence="1">Leaf</tissue>
    </source>
</reference>
<dbReference type="AlphaFoldDB" id="A0AAN9HZ84"/>
<protein>
    <submittedName>
        <fullName evidence="1">Uncharacterized protein</fullName>
    </submittedName>
</protein>
<keyword evidence="2" id="KW-1185">Reference proteome</keyword>
<organism evidence="1 2">
    <name type="scientific">Crotalaria pallida</name>
    <name type="common">Smooth rattlebox</name>
    <name type="synonym">Crotalaria striata</name>
    <dbReference type="NCBI Taxonomy" id="3830"/>
    <lineage>
        <taxon>Eukaryota</taxon>
        <taxon>Viridiplantae</taxon>
        <taxon>Streptophyta</taxon>
        <taxon>Embryophyta</taxon>
        <taxon>Tracheophyta</taxon>
        <taxon>Spermatophyta</taxon>
        <taxon>Magnoliopsida</taxon>
        <taxon>eudicotyledons</taxon>
        <taxon>Gunneridae</taxon>
        <taxon>Pentapetalae</taxon>
        <taxon>rosids</taxon>
        <taxon>fabids</taxon>
        <taxon>Fabales</taxon>
        <taxon>Fabaceae</taxon>
        <taxon>Papilionoideae</taxon>
        <taxon>50 kb inversion clade</taxon>
        <taxon>genistoids sensu lato</taxon>
        <taxon>core genistoids</taxon>
        <taxon>Crotalarieae</taxon>
        <taxon>Crotalaria</taxon>
    </lineage>
</organism>
<dbReference type="Proteomes" id="UP001372338">
    <property type="component" value="Unassembled WGS sequence"/>
</dbReference>
<gene>
    <name evidence="1" type="ORF">RIF29_27939</name>
</gene>
<proteinExistence type="predicted"/>
<name>A0AAN9HZ84_CROPI</name>
<dbReference type="EMBL" id="JAYWIO010000005">
    <property type="protein sequence ID" value="KAK7261623.1"/>
    <property type="molecule type" value="Genomic_DNA"/>
</dbReference>
<evidence type="ECO:0000313" key="1">
    <source>
        <dbReference type="EMBL" id="KAK7261623.1"/>
    </source>
</evidence>